<dbReference type="PANTHER" id="PTHR23526">
    <property type="entry name" value="INTEGRAL MEMBRANE TRANSPORT PROTEIN-RELATED"/>
    <property type="match status" value="1"/>
</dbReference>
<evidence type="ECO:0000256" key="2">
    <source>
        <dbReference type="ARBA" id="ARBA00022448"/>
    </source>
</evidence>
<keyword evidence="4 6" id="KW-1133">Transmembrane helix</keyword>
<dbReference type="InterPro" id="IPR011701">
    <property type="entry name" value="MFS"/>
</dbReference>
<keyword evidence="3 6" id="KW-0812">Transmembrane</keyword>
<keyword evidence="9" id="KW-1185">Reference proteome</keyword>
<dbReference type="SUPFAM" id="SSF103473">
    <property type="entry name" value="MFS general substrate transporter"/>
    <property type="match status" value="1"/>
</dbReference>
<feature type="transmembrane region" description="Helical" evidence="6">
    <location>
        <begin position="107"/>
        <end position="129"/>
    </location>
</feature>
<feature type="domain" description="Major facilitator superfamily (MFS) profile" evidence="7">
    <location>
        <begin position="1"/>
        <end position="200"/>
    </location>
</feature>
<feature type="transmembrane region" description="Helical" evidence="6">
    <location>
        <begin position="284"/>
        <end position="303"/>
    </location>
</feature>
<organism evidence="8 9">
    <name type="scientific">Fervidibacillus albus</name>
    <dbReference type="NCBI Taxonomy" id="2980026"/>
    <lineage>
        <taxon>Bacteria</taxon>
        <taxon>Bacillati</taxon>
        <taxon>Bacillota</taxon>
        <taxon>Bacilli</taxon>
        <taxon>Bacillales</taxon>
        <taxon>Bacillaceae</taxon>
        <taxon>Fervidibacillus</taxon>
    </lineage>
</organism>
<feature type="transmembrane region" description="Helical" evidence="6">
    <location>
        <begin position="171"/>
        <end position="194"/>
    </location>
</feature>
<evidence type="ECO:0000256" key="4">
    <source>
        <dbReference type="ARBA" id="ARBA00022989"/>
    </source>
</evidence>
<evidence type="ECO:0000313" key="8">
    <source>
        <dbReference type="EMBL" id="WAA10408.1"/>
    </source>
</evidence>
<dbReference type="InterPro" id="IPR005829">
    <property type="entry name" value="Sugar_transporter_CS"/>
</dbReference>
<dbReference type="InterPro" id="IPR052528">
    <property type="entry name" value="Sugar_transport-like"/>
</dbReference>
<dbReference type="KEGG" id="faf:OE104_03500"/>
<dbReference type="Pfam" id="PF07690">
    <property type="entry name" value="MFS_1"/>
    <property type="match status" value="1"/>
</dbReference>
<feature type="transmembrane region" description="Helical" evidence="6">
    <location>
        <begin position="81"/>
        <end position="101"/>
    </location>
</feature>
<dbReference type="PROSITE" id="PS50850">
    <property type="entry name" value="MFS"/>
    <property type="match status" value="1"/>
</dbReference>
<dbReference type="InterPro" id="IPR020846">
    <property type="entry name" value="MFS_dom"/>
</dbReference>
<reference evidence="8" key="1">
    <citation type="submission" date="2022-09" db="EMBL/GenBank/DDBJ databases">
        <title>Complete Genomes of Fervidibacillus albus and Fervidibacillus halotolerans isolated from tidal flat sediments.</title>
        <authorList>
            <person name="Kwon K.K."/>
            <person name="Yang S.-H."/>
            <person name="Park M.J."/>
            <person name="Oh H.-M."/>
        </authorList>
    </citation>
    <scope>NUCLEOTIDE SEQUENCE</scope>
    <source>
        <strain evidence="8">MEBiC13591</strain>
    </source>
</reference>
<evidence type="ECO:0000313" key="9">
    <source>
        <dbReference type="Proteomes" id="UP001164718"/>
    </source>
</evidence>
<feature type="transmembrane region" description="Helical" evidence="6">
    <location>
        <begin position="379"/>
        <end position="397"/>
    </location>
</feature>
<sequence>MWKRIIGFKDVQLTTDLRLLLAIGGIYSLSVALSNTFVNVYLWKKTGNFFHLGFYNFLLAMVQLITFIIAGKVAKRVDRIIVLRIGVVFLAIFFVTVLLTGNSAGNYLFILGGLLGIGYGFYWLAYNVLTFEITEPENRDFFNGFLGVLSSAGGMIGPLLAGFIISKFEQYTGYTIIFSLSLGLFALSSVLSFFMKRRSAEGQYAFLLIVKERKTNRNWKLITNANVSQGLREGIFAFVINVYVYIVTGSEMALGTFAFVNSLISFITYFAAGRWIRKKDRKKAMLFGGTILFLSIFIILFRVDYSLLLLYSGVIAFAYPIVLVPFLSTSYDVIGKSRKAAEMRVEYIVVREVFLNIGRMISISTLLLVATLFSVKLAIPLLLVVFGSGYLFIYVFIRKVELNEFR</sequence>
<dbReference type="RefSeq" id="WP_275418193.1">
    <property type="nucleotide sequence ID" value="NZ_CP106878.1"/>
</dbReference>
<feature type="transmembrane region" description="Helical" evidence="6">
    <location>
        <begin position="309"/>
        <end position="333"/>
    </location>
</feature>
<dbReference type="Gene3D" id="1.20.1250.20">
    <property type="entry name" value="MFS general substrate transporter like domains"/>
    <property type="match status" value="2"/>
</dbReference>
<evidence type="ECO:0000256" key="1">
    <source>
        <dbReference type="ARBA" id="ARBA00004651"/>
    </source>
</evidence>
<feature type="transmembrane region" description="Helical" evidence="6">
    <location>
        <begin position="353"/>
        <end position="373"/>
    </location>
</feature>
<comment type="subcellular location">
    <subcellularLocation>
        <location evidence="1">Cell membrane</location>
        <topology evidence="1">Multi-pass membrane protein</topology>
    </subcellularLocation>
</comment>
<accession>A0A9E8LVE5</accession>
<keyword evidence="2" id="KW-0813">Transport</keyword>
<dbReference type="InterPro" id="IPR036259">
    <property type="entry name" value="MFS_trans_sf"/>
</dbReference>
<evidence type="ECO:0000256" key="5">
    <source>
        <dbReference type="ARBA" id="ARBA00023136"/>
    </source>
</evidence>
<protein>
    <submittedName>
        <fullName evidence="8">MFS transporter</fullName>
    </submittedName>
</protein>
<feature type="transmembrane region" description="Helical" evidence="6">
    <location>
        <begin position="230"/>
        <end position="246"/>
    </location>
</feature>
<evidence type="ECO:0000256" key="6">
    <source>
        <dbReference type="SAM" id="Phobius"/>
    </source>
</evidence>
<dbReference type="GO" id="GO:0005886">
    <property type="term" value="C:plasma membrane"/>
    <property type="evidence" value="ECO:0007669"/>
    <property type="project" value="UniProtKB-SubCell"/>
</dbReference>
<dbReference type="PROSITE" id="PS00217">
    <property type="entry name" value="SUGAR_TRANSPORT_2"/>
    <property type="match status" value="1"/>
</dbReference>
<name>A0A9E8LVE5_9BACI</name>
<evidence type="ECO:0000256" key="3">
    <source>
        <dbReference type="ARBA" id="ARBA00022692"/>
    </source>
</evidence>
<dbReference type="EMBL" id="CP106878">
    <property type="protein sequence ID" value="WAA10408.1"/>
    <property type="molecule type" value="Genomic_DNA"/>
</dbReference>
<evidence type="ECO:0000259" key="7">
    <source>
        <dbReference type="PROSITE" id="PS50850"/>
    </source>
</evidence>
<feature type="transmembrane region" description="Helical" evidence="6">
    <location>
        <begin position="20"/>
        <end position="43"/>
    </location>
</feature>
<feature type="transmembrane region" description="Helical" evidence="6">
    <location>
        <begin position="141"/>
        <end position="165"/>
    </location>
</feature>
<dbReference type="GO" id="GO:0022857">
    <property type="term" value="F:transmembrane transporter activity"/>
    <property type="evidence" value="ECO:0007669"/>
    <property type="project" value="InterPro"/>
</dbReference>
<dbReference type="PANTHER" id="PTHR23526:SF2">
    <property type="entry name" value="MAJOR FACILITATOR SUPERFAMILY (MFS) PROFILE DOMAIN-CONTAINING PROTEIN"/>
    <property type="match status" value="1"/>
</dbReference>
<proteinExistence type="predicted"/>
<keyword evidence="5 6" id="KW-0472">Membrane</keyword>
<feature type="transmembrane region" description="Helical" evidence="6">
    <location>
        <begin position="49"/>
        <end position="69"/>
    </location>
</feature>
<dbReference type="Proteomes" id="UP001164718">
    <property type="component" value="Chromosome"/>
</dbReference>
<feature type="transmembrane region" description="Helical" evidence="6">
    <location>
        <begin position="252"/>
        <end position="272"/>
    </location>
</feature>
<gene>
    <name evidence="8" type="ORF">OE104_03500</name>
</gene>
<dbReference type="AlphaFoldDB" id="A0A9E8LVE5"/>